<accession>A0ABW9XPJ9</accession>
<dbReference type="Pfam" id="PF12224">
    <property type="entry name" value="Amidoligase_2"/>
    <property type="match status" value="1"/>
</dbReference>
<evidence type="ECO:0000313" key="2">
    <source>
        <dbReference type="Proteomes" id="UP000665561"/>
    </source>
</evidence>
<dbReference type="Proteomes" id="UP000665561">
    <property type="component" value="Unassembled WGS sequence"/>
</dbReference>
<dbReference type="EMBL" id="JAAAMV010000007">
    <property type="protein sequence ID" value="NBD24557.1"/>
    <property type="molecule type" value="Genomic_DNA"/>
</dbReference>
<organism evidence="1 2">
    <name type="scientific">Paenibacillus glycinis</name>
    <dbReference type="NCBI Taxonomy" id="2697035"/>
    <lineage>
        <taxon>Bacteria</taxon>
        <taxon>Bacillati</taxon>
        <taxon>Bacillota</taxon>
        <taxon>Bacilli</taxon>
        <taxon>Bacillales</taxon>
        <taxon>Paenibacillaceae</taxon>
        <taxon>Paenibacillus</taxon>
    </lineage>
</organism>
<proteinExistence type="predicted"/>
<gene>
    <name evidence="1" type="ORF">GT019_11800</name>
</gene>
<reference evidence="1 2" key="1">
    <citation type="submission" date="2020-01" db="EMBL/GenBank/DDBJ databases">
        <title>Paenibacillus soybeanensis sp. nov. isolated from the nodules of soybean (Glycine max(L.) Merr).</title>
        <authorList>
            <person name="Wang H."/>
        </authorList>
    </citation>
    <scope>NUCLEOTIDE SEQUENCE [LARGE SCALE GENOMIC DNA]</scope>
    <source>
        <strain evidence="1 2">T1</strain>
    </source>
</reference>
<evidence type="ECO:0000313" key="1">
    <source>
        <dbReference type="EMBL" id="NBD24557.1"/>
    </source>
</evidence>
<evidence type="ECO:0008006" key="3">
    <source>
        <dbReference type="Google" id="ProtNLM"/>
    </source>
</evidence>
<dbReference type="RefSeq" id="WP_161743350.1">
    <property type="nucleotide sequence ID" value="NZ_JAAAMV010000007.1"/>
</dbReference>
<sequence>MWPKHVNWKDLRFGVEIEFIGGRPAEVELPPGWVMSLDELQVDESGDDSGSELKTPPMLWAAREQIRVMLDRLLANGARMNWSCGLHVHIGIEPWGEAMVLPLVDAALACQEALRSLLTMSEHRLIYCPSVTPEMKNDYLRDPRQEALHRPGRPQSHRCGINASAWYDIGTVEIRYANGSLDYDEILHAVELCLRFVAAVGEGRKLRDTPAELADALGAPRTGYPPPRAIPRWYRERTWLDDALIPAVSELAEQLVPGGEILHILPVQDGLLLGIEAGDGKLRRYVCAPPATGWRVVRQADAPR</sequence>
<name>A0ABW9XPJ9_9BACL</name>
<keyword evidence="2" id="KW-1185">Reference proteome</keyword>
<comment type="caution">
    <text evidence="1">The sequence shown here is derived from an EMBL/GenBank/DDBJ whole genome shotgun (WGS) entry which is preliminary data.</text>
</comment>
<dbReference type="InterPro" id="IPR022025">
    <property type="entry name" value="Amidoligase_2"/>
</dbReference>
<protein>
    <recommendedName>
        <fullName evidence="3">Amidoligase</fullName>
    </recommendedName>
</protein>